<dbReference type="Gene3D" id="2.40.50.100">
    <property type="match status" value="1"/>
</dbReference>
<dbReference type="CDD" id="cd06849">
    <property type="entry name" value="lipoyl_domain"/>
    <property type="match status" value="1"/>
</dbReference>
<dbReference type="Gene3D" id="3.40.50.970">
    <property type="match status" value="1"/>
</dbReference>
<dbReference type="EC" id="1.2.4.1" evidence="4 11"/>
<dbReference type="EMBL" id="FORF01000012">
    <property type="protein sequence ID" value="SFJ18875.1"/>
    <property type="molecule type" value="Genomic_DNA"/>
</dbReference>
<dbReference type="InterPro" id="IPR005475">
    <property type="entry name" value="Transketolase-like_Pyr-bd"/>
</dbReference>
<dbReference type="SUPFAM" id="SSF52518">
    <property type="entry name" value="Thiamin diphosphate-binding fold (THDP-binding)"/>
    <property type="match status" value="1"/>
</dbReference>
<evidence type="ECO:0000256" key="11">
    <source>
        <dbReference type="RuleBase" id="RU364074"/>
    </source>
</evidence>
<sequence>MPIEILMPALSPTMEEGNLSKWLKKEGDAVSPGDVIAEIETDKATMEVEAVDEGTLGKILVAEGTEGVKVNTPIAVLLQEGESADAAPAAKPAEPDAAPKAAAQEAAPASTPAPVPAAPKFEAAADPDIPAGTEMVPTTVREALRDAMAEEMRRDEDVFVMGEEVAEYQGAYKITQGLLQEFGPRRVVDTPITEHGFAGVGIGASFAGLKPIVEFMTFNFAMQAIDQIVNSAAKTLYMAGGQMGAPIVFRGPNGAAARVAAQHSQCYAAWYGHIPGLKVVMPYSAADAKGLLKAAIRDPNPIIFLENEILYGQTFDVPKMDDFVLPIGKARIHKQGKDVTLVSFGIGMVYAVKAEAELRAMGLDVEIIDLRTIRPLDFDTIMASVRKTNRLVVVEEGFPQSSVGDFIANRVQREIFDYLDAPVITIAGKDVPMPYAANLEKLALPSVAEVVEAVKAVTYRS</sequence>
<dbReference type="NCBIfam" id="NF006667">
    <property type="entry name" value="PRK09212.1"/>
    <property type="match status" value="1"/>
</dbReference>
<dbReference type="SMART" id="SM00861">
    <property type="entry name" value="Transket_pyr"/>
    <property type="match status" value="1"/>
</dbReference>
<evidence type="ECO:0000256" key="5">
    <source>
        <dbReference type="ARBA" id="ARBA00016138"/>
    </source>
</evidence>
<dbReference type="SUPFAM" id="SSF52922">
    <property type="entry name" value="TK C-terminal domain-like"/>
    <property type="match status" value="1"/>
</dbReference>
<proteinExistence type="predicted"/>
<evidence type="ECO:0000256" key="1">
    <source>
        <dbReference type="ARBA" id="ARBA00001938"/>
    </source>
</evidence>
<dbReference type="InterPro" id="IPR029061">
    <property type="entry name" value="THDP-binding"/>
</dbReference>
<reference evidence="15" key="1">
    <citation type="submission" date="2016-10" db="EMBL/GenBank/DDBJ databases">
        <authorList>
            <person name="Varghese N."/>
            <person name="Submissions S."/>
        </authorList>
    </citation>
    <scope>NUCLEOTIDE SEQUENCE [LARGE SCALE GENOMIC DNA]</scope>
    <source>
        <strain evidence="15">DSM 21857</strain>
    </source>
</reference>
<comment type="cofactor">
    <cofactor evidence="2 11">
        <name>thiamine diphosphate</name>
        <dbReference type="ChEBI" id="CHEBI:58937"/>
    </cofactor>
</comment>
<accession>A0A1I3PBJ9</accession>
<dbReference type="AlphaFoldDB" id="A0A1I3PBJ9"/>
<keyword evidence="8 11" id="KW-0786">Thiamine pyrophosphate</keyword>
<dbReference type="GO" id="GO:0006086">
    <property type="term" value="P:pyruvate decarboxylation to acetyl-CoA"/>
    <property type="evidence" value="ECO:0007669"/>
    <property type="project" value="InterPro"/>
</dbReference>
<evidence type="ECO:0000256" key="2">
    <source>
        <dbReference type="ARBA" id="ARBA00001964"/>
    </source>
</evidence>
<dbReference type="OrthoDB" id="9780894at2"/>
<organism evidence="14 15">
    <name type="scientific">Aquamicrobium aerolatum DSM 21857</name>
    <dbReference type="NCBI Taxonomy" id="1121003"/>
    <lineage>
        <taxon>Bacteria</taxon>
        <taxon>Pseudomonadati</taxon>
        <taxon>Pseudomonadota</taxon>
        <taxon>Alphaproteobacteria</taxon>
        <taxon>Hyphomicrobiales</taxon>
        <taxon>Phyllobacteriaceae</taxon>
        <taxon>Aerobium</taxon>
    </lineage>
</organism>
<dbReference type="Proteomes" id="UP000242763">
    <property type="component" value="Unassembled WGS sequence"/>
</dbReference>
<gene>
    <name evidence="14" type="ORF">SAMN03080618_02282</name>
</gene>
<dbReference type="InterPro" id="IPR003016">
    <property type="entry name" value="2-oxoA_DH_lipoyl-BS"/>
</dbReference>
<dbReference type="NCBIfam" id="NF008854">
    <property type="entry name" value="PRK11892.1"/>
    <property type="match status" value="1"/>
</dbReference>
<dbReference type="CDD" id="cd07036">
    <property type="entry name" value="TPP_PYR_E1-PDHc-beta_like"/>
    <property type="match status" value="1"/>
</dbReference>
<evidence type="ECO:0000256" key="12">
    <source>
        <dbReference type="SAM" id="MobiDB-lite"/>
    </source>
</evidence>
<keyword evidence="6" id="KW-0450">Lipoyl</keyword>
<feature type="region of interest" description="Disordered" evidence="12">
    <location>
        <begin position="85"/>
        <end position="119"/>
    </location>
</feature>
<keyword evidence="7 11" id="KW-0560">Oxidoreductase</keyword>
<feature type="compositionally biased region" description="Low complexity" evidence="12">
    <location>
        <begin position="85"/>
        <end position="110"/>
    </location>
</feature>
<evidence type="ECO:0000259" key="13">
    <source>
        <dbReference type="PROSITE" id="PS50968"/>
    </source>
</evidence>
<evidence type="ECO:0000256" key="8">
    <source>
        <dbReference type="ARBA" id="ARBA00023052"/>
    </source>
</evidence>
<dbReference type="PANTHER" id="PTHR11624">
    <property type="entry name" value="DEHYDROGENASE RELATED"/>
    <property type="match status" value="1"/>
</dbReference>
<evidence type="ECO:0000256" key="10">
    <source>
        <dbReference type="ARBA" id="ARBA00025211"/>
    </source>
</evidence>
<evidence type="ECO:0000313" key="15">
    <source>
        <dbReference type="Proteomes" id="UP000242763"/>
    </source>
</evidence>
<dbReference type="PROSITE" id="PS50968">
    <property type="entry name" value="BIOTINYL_LIPOYL"/>
    <property type="match status" value="1"/>
</dbReference>
<name>A0A1I3PBJ9_9HYPH</name>
<evidence type="ECO:0000256" key="4">
    <source>
        <dbReference type="ARBA" id="ARBA00012281"/>
    </source>
</evidence>
<keyword evidence="9 11" id="KW-0670">Pyruvate</keyword>
<dbReference type="Pfam" id="PF02779">
    <property type="entry name" value="Transket_pyr"/>
    <property type="match status" value="1"/>
</dbReference>
<evidence type="ECO:0000256" key="7">
    <source>
        <dbReference type="ARBA" id="ARBA00023002"/>
    </source>
</evidence>
<dbReference type="Pfam" id="PF02780">
    <property type="entry name" value="Transketolase_C"/>
    <property type="match status" value="1"/>
</dbReference>
<comment type="function">
    <text evidence="10">The pyruvate dehydrogenase complex catalyzes the overall conversion of pyruvate to acetyl-CoA and CO(2). It contains multiple copies of three enzymatic components: pyruvate dehydrogenase (E1), dihydrolipoamide acetyltransferase (E2) and lipoamide dehydrogenase (E3).</text>
</comment>
<dbReference type="PROSITE" id="PS00189">
    <property type="entry name" value="LIPOYL"/>
    <property type="match status" value="1"/>
</dbReference>
<dbReference type="InterPro" id="IPR000089">
    <property type="entry name" value="Biotin_lipoyl"/>
</dbReference>
<dbReference type="FunFam" id="3.40.50.970:FF:000001">
    <property type="entry name" value="Pyruvate dehydrogenase E1 beta subunit"/>
    <property type="match status" value="1"/>
</dbReference>
<dbReference type="InterPro" id="IPR027110">
    <property type="entry name" value="PDHB_mito-type"/>
</dbReference>
<keyword evidence="15" id="KW-1185">Reference proteome</keyword>
<comment type="function">
    <text evidence="11">The pyruvate dehydrogenase complex catalyzes the overall conversion of pyruvate to acetyl-CoA and CO2.</text>
</comment>
<dbReference type="GO" id="GO:0004739">
    <property type="term" value="F:pyruvate dehydrogenase (acetyl-transferring) activity"/>
    <property type="evidence" value="ECO:0007669"/>
    <property type="project" value="UniProtKB-UniRule"/>
</dbReference>
<protein>
    <recommendedName>
        <fullName evidence="5 11">Pyruvate dehydrogenase E1 component subunit beta</fullName>
        <ecNumber evidence="4 11">1.2.4.1</ecNumber>
    </recommendedName>
</protein>
<evidence type="ECO:0000313" key="14">
    <source>
        <dbReference type="EMBL" id="SFJ18875.1"/>
    </source>
</evidence>
<dbReference type="FunFam" id="3.40.50.920:FF:000001">
    <property type="entry name" value="Pyruvate dehydrogenase E1 beta subunit"/>
    <property type="match status" value="1"/>
</dbReference>
<dbReference type="InterPro" id="IPR009014">
    <property type="entry name" value="Transketo_C/PFOR_II"/>
</dbReference>
<feature type="domain" description="Lipoyl-binding" evidence="13">
    <location>
        <begin position="2"/>
        <end position="78"/>
    </location>
</feature>
<comment type="cofactor">
    <cofactor evidence="1">
        <name>(R)-lipoate</name>
        <dbReference type="ChEBI" id="CHEBI:83088"/>
    </cofactor>
</comment>
<dbReference type="InterPro" id="IPR011053">
    <property type="entry name" value="Single_hybrid_motif"/>
</dbReference>
<comment type="subunit">
    <text evidence="3">Heterodimer of an alpha and a beta chain.</text>
</comment>
<dbReference type="SUPFAM" id="SSF51230">
    <property type="entry name" value="Single hybrid motif"/>
    <property type="match status" value="1"/>
</dbReference>
<dbReference type="RefSeq" id="WP_091522330.1">
    <property type="nucleotide sequence ID" value="NZ_FORF01000012.1"/>
</dbReference>
<dbReference type="InterPro" id="IPR033248">
    <property type="entry name" value="Transketolase_C"/>
</dbReference>
<dbReference type="Pfam" id="PF00364">
    <property type="entry name" value="Biotin_lipoyl"/>
    <property type="match status" value="1"/>
</dbReference>
<dbReference type="Gene3D" id="3.40.50.920">
    <property type="match status" value="1"/>
</dbReference>
<evidence type="ECO:0000256" key="9">
    <source>
        <dbReference type="ARBA" id="ARBA00023317"/>
    </source>
</evidence>
<evidence type="ECO:0000256" key="6">
    <source>
        <dbReference type="ARBA" id="ARBA00022823"/>
    </source>
</evidence>
<comment type="catalytic activity">
    <reaction evidence="11">
        <text>N(6)-[(R)-lipoyl]-L-lysyl-[protein] + pyruvate + H(+) = N(6)-[(R)-S(8)-acetyldihydrolipoyl]-L-lysyl-[protein] + CO2</text>
        <dbReference type="Rhea" id="RHEA:19189"/>
        <dbReference type="Rhea" id="RHEA-COMP:10474"/>
        <dbReference type="Rhea" id="RHEA-COMP:10478"/>
        <dbReference type="ChEBI" id="CHEBI:15361"/>
        <dbReference type="ChEBI" id="CHEBI:15378"/>
        <dbReference type="ChEBI" id="CHEBI:16526"/>
        <dbReference type="ChEBI" id="CHEBI:83099"/>
        <dbReference type="ChEBI" id="CHEBI:83111"/>
        <dbReference type="EC" id="1.2.4.1"/>
    </reaction>
</comment>
<dbReference type="PANTHER" id="PTHR11624:SF96">
    <property type="entry name" value="PYRUVATE DEHYDROGENASE E1 COMPONENT SUBUNIT BETA, MITOCHONDRIAL"/>
    <property type="match status" value="1"/>
</dbReference>
<dbReference type="STRING" id="1121003.SAMN03080618_02282"/>
<evidence type="ECO:0000256" key="3">
    <source>
        <dbReference type="ARBA" id="ARBA00011870"/>
    </source>
</evidence>
<dbReference type="FunFam" id="2.40.50.100:FF:000010">
    <property type="entry name" value="Acetyltransferase component of pyruvate dehydrogenase complex"/>
    <property type="match status" value="1"/>
</dbReference>